<accession>A0A165AV68</accession>
<evidence type="ECO:0000313" key="2">
    <source>
        <dbReference type="EMBL" id="KZT00604.1"/>
    </source>
</evidence>
<name>A0A165AV68_9APHY</name>
<dbReference type="EMBL" id="KV427725">
    <property type="protein sequence ID" value="KZS99726.1"/>
    <property type="molecule type" value="Genomic_DNA"/>
</dbReference>
<evidence type="ECO:0000313" key="1">
    <source>
        <dbReference type="EMBL" id="KZS99726.1"/>
    </source>
</evidence>
<organism evidence="1 3">
    <name type="scientific">Laetiporus sulphureus 93-53</name>
    <dbReference type="NCBI Taxonomy" id="1314785"/>
    <lineage>
        <taxon>Eukaryota</taxon>
        <taxon>Fungi</taxon>
        <taxon>Dikarya</taxon>
        <taxon>Basidiomycota</taxon>
        <taxon>Agaricomycotina</taxon>
        <taxon>Agaricomycetes</taxon>
        <taxon>Polyporales</taxon>
        <taxon>Laetiporus</taxon>
    </lineage>
</organism>
<gene>
    <name evidence="2" type="ORF">LAESUDRAFT_533092</name>
    <name evidence="1" type="ORF">LAESUDRAFT_85179</name>
</gene>
<evidence type="ECO:0000313" key="3">
    <source>
        <dbReference type="Proteomes" id="UP000076871"/>
    </source>
</evidence>
<dbReference type="AlphaFoldDB" id="A0A165AV68"/>
<dbReference type="EMBL" id="KV427681">
    <property type="protein sequence ID" value="KZT00604.1"/>
    <property type="molecule type" value="Genomic_DNA"/>
</dbReference>
<reference evidence="1 3" key="1">
    <citation type="journal article" date="2016" name="Mol. Biol. Evol.">
        <title>Comparative Genomics of Early-Diverging Mushroom-Forming Fungi Provides Insights into the Origins of Lignocellulose Decay Capabilities.</title>
        <authorList>
            <person name="Nagy L.G."/>
            <person name="Riley R."/>
            <person name="Tritt A."/>
            <person name="Adam C."/>
            <person name="Daum C."/>
            <person name="Floudas D."/>
            <person name="Sun H."/>
            <person name="Yadav J.S."/>
            <person name="Pangilinan J."/>
            <person name="Larsson K.H."/>
            <person name="Matsuura K."/>
            <person name="Barry K."/>
            <person name="Labutti K."/>
            <person name="Kuo R."/>
            <person name="Ohm R.A."/>
            <person name="Bhattacharya S.S."/>
            <person name="Shirouzu T."/>
            <person name="Yoshinaga Y."/>
            <person name="Martin F.M."/>
            <person name="Grigoriev I.V."/>
            <person name="Hibbett D.S."/>
        </authorList>
    </citation>
    <scope>NUCLEOTIDE SEQUENCE [LARGE SCALE GENOMIC DNA]</scope>
    <source>
        <strain evidence="1 3">93-53</strain>
    </source>
</reference>
<dbReference type="Proteomes" id="UP000076871">
    <property type="component" value="Unassembled WGS sequence"/>
</dbReference>
<keyword evidence="3" id="KW-1185">Reference proteome</keyword>
<dbReference type="RefSeq" id="XP_040758344.1">
    <property type="nucleotide sequence ID" value="XM_040902844.1"/>
</dbReference>
<protein>
    <submittedName>
        <fullName evidence="1">Uncharacterized protein</fullName>
    </submittedName>
</protein>
<dbReference type="GeneID" id="63819875"/>
<proteinExistence type="predicted"/>
<sequence length="50" mass="5773">MPFIILVRDKAIIITSRLFCSVELDLAGDEHDMMTSVMTQETYSLDIRPR</sequence>